<organism evidence="1 2">
    <name type="scientific">Daphnia magna</name>
    <dbReference type="NCBI Taxonomy" id="35525"/>
    <lineage>
        <taxon>Eukaryota</taxon>
        <taxon>Metazoa</taxon>
        <taxon>Ecdysozoa</taxon>
        <taxon>Arthropoda</taxon>
        <taxon>Crustacea</taxon>
        <taxon>Branchiopoda</taxon>
        <taxon>Diplostraca</taxon>
        <taxon>Cladocera</taxon>
        <taxon>Anomopoda</taxon>
        <taxon>Daphniidae</taxon>
        <taxon>Daphnia</taxon>
    </lineage>
</organism>
<comment type="caution">
    <text evidence="1">The sequence shown here is derived from an EMBL/GenBank/DDBJ whole genome shotgun (WGS) entry which is preliminary data.</text>
</comment>
<sequence>MAGHKKMADGGHRWMKVFAAGGEGGRNSAGDVGGKQAVEVFCVCVCGSGEG</sequence>
<accession>A0A162T5V1</accession>
<keyword evidence="2" id="KW-1185">Reference proteome</keyword>
<dbReference type="AlphaFoldDB" id="A0A162T5V1"/>
<protein>
    <submittedName>
        <fullName evidence="1">Uncharacterized protein</fullName>
    </submittedName>
</protein>
<gene>
    <name evidence="1" type="ORF">APZ42_011089</name>
</gene>
<evidence type="ECO:0000313" key="1">
    <source>
        <dbReference type="EMBL" id="KZS21935.1"/>
    </source>
</evidence>
<proteinExistence type="predicted"/>
<dbReference type="Proteomes" id="UP000076858">
    <property type="component" value="Unassembled WGS sequence"/>
</dbReference>
<dbReference type="EMBL" id="LRGB01000007">
    <property type="protein sequence ID" value="KZS21935.1"/>
    <property type="molecule type" value="Genomic_DNA"/>
</dbReference>
<evidence type="ECO:0000313" key="2">
    <source>
        <dbReference type="Proteomes" id="UP000076858"/>
    </source>
</evidence>
<name>A0A162T5V1_9CRUS</name>
<reference evidence="1 2" key="1">
    <citation type="submission" date="2016-03" db="EMBL/GenBank/DDBJ databases">
        <title>EvidentialGene: Evidence-directed Construction of Genes on Genomes.</title>
        <authorList>
            <person name="Gilbert D.G."/>
            <person name="Choi J.-H."/>
            <person name="Mockaitis K."/>
            <person name="Colbourne J."/>
            <person name="Pfrender M."/>
        </authorList>
    </citation>
    <scope>NUCLEOTIDE SEQUENCE [LARGE SCALE GENOMIC DNA]</scope>
    <source>
        <strain evidence="1 2">Xinb3</strain>
        <tissue evidence="1">Complete organism</tissue>
    </source>
</reference>